<keyword evidence="8" id="KW-1185">Reference proteome</keyword>
<keyword evidence="2" id="KW-0223">Dioxygenase</keyword>
<dbReference type="GO" id="GO:0008198">
    <property type="term" value="F:ferrous iron binding"/>
    <property type="evidence" value="ECO:0007669"/>
    <property type="project" value="TreeGrafter"/>
</dbReference>
<reference evidence="7" key="1">
    <citation type="submission" date="2019-11" db="EMBL/GenBank/DDBJ databases">
        <title>Description of new Acetobacter species.</title>
        <authorList>
            <person name="Cleenwerck I."/>
            <person name="Sombolestani A.S."/>
        </authorList>
    </citation>
    <scope>NUCLEOTIDE SEQUENCE</scope>
    <source>
        <strain evidence="7">LMG 1626</strain>
    </source>
</reference>
<dbReference type="GO" id="GO:0035513">
    <property type="term" value="P:oxidative RNA demethylation"/>
    <property type="evidence" value="ECO:0007669"/>
    <property type="project" value="TreeGrafter"/>
</dbReference>
<dbReference type="GO" id="GO:0005737">
    <property type="term" value="C:cytoplasm"/>
    <property type="evidence" value="ECO:0007669"/>
    <property type="project" value="TreeGrafter"/>
</dbReference>
<comment type="caution">
    <text evidence="7">The sequence shown here is derived from an EMBL/GenBank/DDBJ whole genome shotgun (WGS) entry which is preliminary data.</text>
</comment>
<feature type="domain" description="Fe2OG dioxygenase" evidence="6">
    <location>
        <begin position="120"/>
        <end position="220"/>
    </location>
</feature>
<dbReference type="GO" id="GO:0035516">
    <property type="term" value="F:broad specificity oxidative DNA demethylase activity"/>
    <property type="evidence" value="ECO:0007669"/>
    <property type="project" value="UniProtKB-EC"/>
</dbReference>
<feature type="binding site" evidence="5">
    <location>
        <position position="140"/>
    </location>
    <ligand>
        <name>Fe cation</name>
        <dbReference type="ChEBI" id="CHEBI:24875"/>
        <note>catalytic</note>
    </ligand>
</feature>
<dbReference type="PANTHER" id="PTHR16557">
    <property type="entry name" value="ALKYLATED DNA REPAIR PROTEIN ALKB-RELATED"/>
    <property type="match status" value="1"/>
</dbReference>
<dbReference type="InterPro" id="IPR004574">
    <property type="entry name" value="Alkb"/>
</dbReference>
<organism evidence="7 8">
    <name type="scientific">Acetobacter estunensis</name>
    <dbReference type="NCBI Taxonomy" id="104097"/>
    <lineage>
        <taxon>Bacteria</taxon>
        <taxon>Pseudomonadati</taxon>
        <taxon>Pseudomonadota</taxon>
        <taxon>Alphaproteobacteria</taxon>
        <taxon>Acetobacterales</taxon>
        <taxon>Acetobacteraceae</taxon>
        <taxon>Acetobacter</taxon>
    </lineage>
</organism>
<dbReference type="Pfam" id="PF13532">
    <property type="entry name" value="2OG-FeII_Oxy_2"/>
    <property type="match status" value="1"/>
</dbReference>
<dbReference type="InterPro" id="IPR027450">
    <property type="entry name" value="AlkB-like"/>
</dbReference>
<keyword evidence="1 5" id="KW-0479">Metal-binding</keyword>
<accession>A0A967B852</accession>
<dbReference type="EMBL" id="WOTH01000011">
    <property type="protein sequence ID" value="NHO53821.1"/>
    <property type="molecule type" value="Genomic_DNA"/>
</dbReference>
<comment type="cofactor">
    <cofactor evidence="5">
        <name>Fe(2+)</name>
        <dbReference type="ChEBI" id="CHEBI:29033"/>
    </cofactor>
    <text evidence="5">Binds 1 Fe(2+) ion per subunit.</text>
</comment>
<dbReference type="InterPro" id="IPR005123">
    <property type="entry name" value="Oxoglu/Fe-dep_dioxygenase_dom"/>
</dbReference>
<feature type="binding site" evidence="5">
    <location>
        <position position="138"/>
    </location>
    <ligand>
        <name>Fe cation</name>
        <dbReference type="ChEBI" id="CHEBI:24875"/>
        <note>catalytic</note>
    </ligand>
</feature>
<keyword evidence="3 7" id="KW-0560">Oxidoreductase</keyword>
<evidence type="ECO:0000313" key="8">
    <source>
        <dbReference type="Proteomes" id="UP000597459"/>
    </source>
</evidence>
<dbReference type="Proteomes" id="UP000597459">
    <property type="component" value="Unassembled WGS sequence"/>
</dbReference>
<dbReference type="AlphaFoldDB" id="A0A967B852"/>
<dbReference type="PROSITE" id="PS51471">
    <property type="entry name" value="FE2OG_OXY"/>
    <property type="match status" value="1"/>
</dbReference>
<dbReference type="InterPro" id="IPR037151">
    <property type="entry name" value="AlkB-like_sf"/>
</dbReference>
<evidence type="ECO:0000256" key="2">
    <source>
        <dbReference type="ARBA" id="ARBA00022964"/>
    </source>
</evidence>
<dbReference type="PANTHER" id="PTHR16557:SF2">
    <property type="entry name" value="NUCLEIC ACID DIOXYGENASE ALKBH1"/>
    <property type="match status" value="1"/>
</dbReference>
<dbReference type="GO" id="GO:0035515">
    <property type="term" value="F:oxidative RNA demethylase activity"/>
    <property type="evidence" value="ECO:0007669"/>
    <property type="project" value="TreeGrafter"/>
</dbReference>
<evidence type="ECO:0000256" key="4">
    <source>
        <dbReference type="ARBA" id="ARBA00023004"/>
    </source>
</evidence>
<name>A0A967B852_9PROT</name>
<evidence type="ECO:0000256" key="3">
    <source>
        <dbReference type="ARBA" id="ARBA00023002"/>
    </source>
</evidence>
<evidence type="ECO:0000313" key="7">
    <source>
        <dbReference type="EMBL" id="NHO53821.1"/>
    </source>
</evidence>
<sequence length="223" mass="24585">MTVDLFDLPGASSFRQRDPVILDTGAVLFPGMARRESGPLLDAARAVVRAAPFRHLMTPGGRRMSVAMTACGEWGWTSSLDGYRYSRTDPRTGAPWPSMPDLFRDLVRRATHEAGFAHVPLQSGLVNLYRPGTRMSLHQDREEQALDVPIVSVSFGVAATFLWGGMTRGDPVRRVRLEHGDVLVWGGPSRLRFHGVAPLAQAEHPETGACRVNLTFRRVTKLA</sequence>
<evidence type="ECO:0000256" key="1">
    <source>
        <dbReference type="ARBA" id="ARBA00022723"/>
    </source>
</evidence>
<gene>
    <name evidence="7" type="primary">alkB</name>
    <name evidence="7" type="ORF">GOB87_07570</name>
</gene>
<evidence type="ECO:0000256" key="5">
    <source>
        <dbReference type="PIRSR" id="PIRSR604574-2"/>
    </source>
</evidence>
<keyword evidence="4 5" id="KW-0408">Iron</keyword>
<dbReference type="Gene3D" id="2.60.120.590">
    <property type="entry name" value="Alpha-ketoglutarate-dependent dioxygenase AlkB-like"/>
    <property type="match status" value="1"/>
</dbReference>
<dbReference type="SUPFAM" id="SSF51197">
    <property type="entry name" value="Clavaminate synthase-like"/>
    <property type="match status" value="1"/>
</dbReference>
<proteinExistence type="predicted"/>
<dbReference type="RefSeq" id="WP_166314556.1">
    <property type="nucleotide sequence ID" value="NZ_WOTH01000011.1"/>
</dbReference>
<feature type="binding site" evidence="5">
    <location>
        <position position="194"/>
    </location>
    <ligand>
        <name>Fe cation</name>
        <dbReference type="ChEBI" id="CHEBI:24875"/>
        <note>catalytic</note>
    </ligand>
</feature>
<protein>
    <submittedName>
        <fullName evidence="7">DNA oxidative demethylase AlkB</fullName>
        <ecNumber evidence="7">1.14.11.33</ecNumber>
    </submittedName>
</protein>
<evidence type="ECO:0000259" key="6">
    <source>
        <dbReference type="PROSITE" id="PS51471"/>
    </source>
</evidence>
<dbReference type="NCBIfam" id="NF011930">
    <property type="entry name" value="PRK15401.1"/>
    <property type="match status" value="1"/>
</dbReference>
<dbReference type="EC" id="1.14.11.33" evidence="7"/>